<keyword evidence="4" id="KW-1185">Reference proteome</keyword>
<feature type="region of interest" description="Disordered" evidence="2">
    <location>
        <begin position="187"/>
        <end position="217"/>
    </location>
</feature>
<proteinExistence type="predicted"/>
<keyword evidence="1" id="KW-0175">Coiled coil</keyword>
<evidence type="ECO:0000313" key="3">
    <source>
        <dbReference type="EMBL" id="KAF7542251.1"/>
    </source>
</evidence>
<feature type="coiled-coil region" evidence="1">
    <location>
        <begin position="239"/>
        <end position="323"/>
    </location>
</feature>
<protein>
    <submittedName>
        <fullName evidence="3">Uncharacterized protein</fullName>
    </submittedName>
</protein>
<name>A0A9P5GZ02_9HYPO</name>
<dbReference type="EMBL" id="JAANBB010000465">
    <property type="protein sequence ID" value="KAF7542251.1"/>
    <property type="molecule type" value="Genomic_DNA"/>
</dbReference>
<accession>A0A9P5GZ02</accession>
<feature type="compositionally biased region" description="Polar residues" evidence="2">
    <location>
        <begin position="196"/>
        <end position="205"/>
    </location>
</feature>
<dbReference type="Proteomes" id="UP000722485">
    <property type="component" value="Unassembled WGS sequence"/>
</dbReference>
<comment type="caution">
    <text evidence="3">The sequence shown here is derived from an EMBL/GenBank/DDBJ whole genome shotgun (WGS) entry which is preliminary data.</text>
</comment>
<gene>
    <name evidence="3" type="ORF">G7Z17_g11739</name>
</gene>
<reference evidence="3" key="1">
    <citation type="submission" date="2020-03" db="EMBL/GenBank/DDBJ databases">
        <title>Draft Genome Sequence of Cylindrodendrum hubeiense.</title>
        <authorList>
            <person name="Buettner E."/>
            <person name="Kellner H."/>
        </authorList>
    </citation>
    <scope>NUCLEOTIDE SEQUENCE</scope>
    <source>
        <strain evidence="3">IHI 201604</strain>
    </source>
</reference>
<organism evidence="3 4">
    <name type="scientific">Cylindrodendrum hubeiense</name>
    <dbReference type="NCBI Taxonomy" id="595255"/>
    <lineage>
        <taxon>Eukaryota</taxon>
        <taxon>Fungi</taxon>
        <taxon>Dikarya</taxon>
        <taxon>Ascomycota</taxon>
        <taxon>Pezizomycotina</taxon>
        <taxon>Sordariomycetes</taxon>
        <taxon>Hypocreomycetidae</taxon>
        <taxon>Hypocreales</taxon>
        <taxon>Nectriaceae</taxon>
        <taxon>Cylindrodendrum</taxon>
    </lineage>
</organism>
<evidence type="ECO:0000313" key="4">
    <source>
        <dbReference type="Proteomes" id="UP000722485"/>
    </source>
</evidence>
<evidence type="ECO:0000256" key="2">
    <source>
        <dbReference type="SAM" id="MobiDB-lite"/>
    </source>
</evidence>
<dbReference type="AlphaFoldDB" id="A0A9P5GZ02"/>
<evidence type="ECO:0000256" key="1">
    <source>
        <dbReference type="SAM" id="Coils"/>
    </source>
</evidence>
<sequence>MSSGTYTTRNQCDDPHEDAVGYSQLLDVSRLHLDDNGLLDSTDLNENIFCTEMEMEENWTDTWTTDAHAEEDAYRTYNEMQNLRREIVILQNCVAVLECKPINAYNEVSKCSTAYTEEEDLTMYWHIAKDFSPIYRSYLETGDHDRLFSECVPYKSSEQLIMDDEDIFLGDFHVDFGKLLQRRQRLPPMAPESDETSPASSSIQKINKPIAPSPRRYAAPAGKIQRAALDPLSIAASTLENERQEKMRWKEKATTLEKAVQFQAEQLEVEEERSKMETSYWKSEYEDRLGQSEVRAMELKKQLEESNKARVLAEQKLAKLQKDAMKAFEGEGADWDRLFTELRFIQDTCEFIKRETENLVEFAFFVHRSQRNTPSDMSPQMITSLEHNKARAAMKEALHTMRKEIGEKSAGSAGKEA</sequence>
<dbReference type="OrthoDB" id="5074076at2759"/>